<proteinExistence type="predicted"/>
<dbReference type="Proteomes" id="UP000005536">
    <property type="component" value="Unassembled WGS sequence"/>
</dbReference>
<accession>D4DRI8</accession>
<gene>
    <name evidence="1" type="ORF">NEIELOOT_01681</name>
</gene>
<comment type="caution">
    <text evidence="1">The sequence shown here is derived from an EMBL/GenBank/DDBJ whole genome shotgun (WGS) entry which is preliminary data.</text>
</comment>
<name>D4DRI8_NEIEG</name>
<protein>
    <submittedName>
        <fullName evidence="1">Uncharacterized protein</fullName>
    </submittedName>
</protein>
<evidence type="ECO:0000313" key="1">
    <source>
        <dbReference type="EMBL" id="EFE49590.1"/>
    </source>
</evidence>
<evidence type="ECO:0000313" key="2">
    <source>
        <dbReference type="Proteomes" id="UP000005536"/>
    </source>
</evidence>
<sequence>MSVICHGLVGGCFVANSNTNALYHHSRAGGNPEFGLSGIDRKGL</sequence>
<dbReference type="AlphaFoldDB" id="D4DRI8"/>
<dbReference type="EMBL" id="ADBF01000043">
    <property type="protein sequence ID" value="EFE49590.1"/>
    <property type="molecule type" value="Genomic_DNA"/>
</dbReference>
<organism evidence="1 2">
    <name type="scientific">Neisseria elongata subsp. glycolytica ATCC 29315</name>
    <dbReference type="NCBI Taxonomy" id="546263"/>
    <lineage>
        <taxon>Bacteria</taxon>
        <taxon>Pseudomonadati</taxon>
        <taxon>Pseudomonadota</taxon>
        <taxon>Betaproteobacteria</taxon>
        <taxon>Neisseriales</taxon>
        <taxon>Neisseriaceae</taxon>
        <taxon>Neisseria</taxon>
    </lineage>
</organism>
<reference evidence="1 2" key="1">
    <citation type="submission" date="2010-02" db="EMBL/GenBank/DDBJ databases">
        <authorList>
            <person name="Weinstock G."/>
            <person name="Sodergren E."/>
            <person name="Clifton S."/>
            <person name="Fulton L."/>
            <person name="Fulton B."/>
            <person name="Courtney L."/>
            <person name="Fronick C."/>
            <person name="Harrison M."/>
            <person name="Strong C."/>
            <person name="Farmer C."/>
            <person name="Delahaunty K."/>
            <person name="Markovic C."/>
            <person name="Hall O."/>
            <person name="Minx P."/>
            <person name="Tomlinson C."/>
            <person name="Mitreva M."/>
            <person name="Nelson J."/>
            <person name="Hou S."/>
            <person name="Wollam A."/>
            <person name="Pepin K.H."/>
            <person name="Johnson M."/>
            <person name="Bhonagiri V."/>
            <person name="Zhang X."/>
            <person name="Suruliraj S."/>
            <person name="Warren W."/>
            <person name="Chinwalla A."/>
            <person name="Mardis E.R."/>
            <person name="Wilson R.K."/>
        </authorList>
    </citation>
    <scope>NUCLEOTIDE SEQUENCE [LARGE SCALE GENOMIC DNA]</scope>
    <source>
        <strain evidence="1 2">ATCC 29315</strain>
    </source>
</reference>